<protein>
    <submittedName>
        <fullName evidence="1">Uncharacterized protein</fullName>
    </submittedName>
</protein>
<dbReference type="AlphaFoldDB" id="A0A9X9BPX2"/>
<sequence>MLNACGVLRFFASKLAPTEGGVTATCAAPLHPAYCASTPRPLPACLPGTGCPRSVPSASRCVSVGSARWPLRAVMLNLSVTSCSPIT</sequence>
<organism evidence="1 2">
    <name type="scientific">Pseudomonas marginalis</name>
    <name type="common">Pseudomonas panacis</name>
    <dbReference type="NCBI Taxonomy" id="298"/>
    <lineage>
        <taxon>Bacteria</taxon>
        <taxon>Pseudomonadati</taxon>
        <taxon>Pseudomonadota</taxon>
        <taxon>Gammaproteobacteria</taxon>
        <taxon>Pseudomonadales</taxon>
        <taxon>Pseudomonadaceae</taxon>
        <taxon>Pseudomonas</taxon>
    </lineage>
</organism>
<evidence type="ECO:0000313" key="2">
    <source>
        <dbReference type="Proteomes" id="UP000316123"/>
    </source>
</evidence>
<dbReference type="EMBL" id="VFEQ01000016">
    <property type="protein sequence ID" value="TWR55168.1"/>
    <property type="molecule type" value="Genomic_DNA"/>
</dbReference>
<name>A0A9X9BPX2_PSEMA</name>
<reference evidence="1 2" key="1">
    <citation type="submission" date="2019-06" db="EMBL/GenBank/DDBJ databases">
        <title>Pseudomonas bimorpha sp. nov. isolated from bovine raw milk and skim milk concentrate.</title>
        <authorList>
            <person name="Hofmann K."/>
            <person name="Huptas C."/>
            <person name="Doll E."/>
            <person name="Scherer S."/>
            <person name="Wenning M."/>
        </authorList>
    </citation>
    <scope>NUCLEOTIDE SEQUENCE [LARGE SCALE GENOMIC DNA]</scope>
    <source>
        <strain evidence="1 2">DSM 13124</strain>
    </source>
</reference>
<comment type="caution">
    <text evidence="1">The sequence shown here is derived from an EMBL/GenBank/DDBJ whole genome shotgun (WGS) entry which is preliminary data.</text>
</comment>
<evidence type="ECO:0000313" key="1">
    <source>
        <dbReference type="EMBL" id="TWR55168.1"/>
    </source>
</evidence>
<proteinExistence type="predicted"/>
<gene>
    <name evidence="1" type="ORF">FIV41_21505</name>
</gene>
<dbReference type="Proteomes" id="UP000316123">
    <property type="component" value="Unassembled WGS sequence"/>
</dbReference>
<accession>A0A9X9BPX2</accession>